<feature type="compositionally biased region" description="Low complexity" evidence="1">
    <location>
        <begin position="95"/>
        <end position="110"/>
    </location>
</feature>
<feature type="region of interest" description="Disordered" evidence="1">
    <location>
        <begin position="90"/>
        <end position="110"/>
    </location>
</feature>
<evidence type="ECO:0000313" key="3">
    <source>
        <dbReference type="Proteomes" id="UP001341840"/>
    </source>
</evidence>
<feature type="compositionally biased region" description="Acidic residues" evidence="1">
    <location>
        <begin position="59"/>
        <end position="69"/>
    </location>
</feature>
<feature type="region of interest" description="Disordered" evidence="1">
    <location>
        <begin position="30"/>
        <end position="70"/>
    </location>
</feature>
<dbReference type="Gene3D" id="2.40.70.10">
    <property type="entry name" value="Acid Proteases"/>
    <property type="match status" value="1"/>
</dbReference>
<dbReference type="Pfam" id="PF08284">
    <property type="entry name" value="RVP_2"/>
    <property type="match status" value="1"/>
</dbReference>
<evidence type="ECO:0000256" key="1">
    <source>
        <dbReference type="SAM" id="MobiDB-lite"/>
    </source>
</evidence>
<dbReference type="InterPro" id="IPR021109">
    <property type="entry name" value="Peptidase_aspartic_dom_sf"/>
</dbReference>
<name>A0ABU6UNR9_9FABA</name>
<dbReference type="CDD" id="cd00303">
    <property type="entry name" value="retropepsin_like"/>
    <property type="match status" value="1"/>
</dbReference>
<evidence type="ECO:0000313" key="2">
    <source>
        <dbReference type="EMBL" id="MED6162946.1"/>
    </source>
</evidence>
<proteinExistence type="predicted"/>
<sequence length="349" mass="38194">MAPATVLGPVYPVLCTPMCDARRYRSLFSRHRVTPLTPPPPSPPSIDDEPSTETYDPTAELEGDPDEPYVAERVLRPVSEAYYSDASYESERESASAGSAPSSHHSSGSSSRSVSVGYGFASSGSASGGASDTIWVSSRVVLLSPVPFCEFVVVPVALVLECDHDIPKVGVLQFWYQSGSSLLSLGWTDYATLHISECVRHVYRHPVDARDVIIVRCWWFTQRMATSRHTESRARTNNDLPASSEAPTELIPQVSHREATLIHGECYIRGERLSVLYDSGATHSFLSNRAVARVGLVPESLGIPLAVHTPASPSAYARKVCRNVVIDIMLLNALRKYGLIYIMAIRPYA</sequence>
<gene>
    <name evidence="2" type="ORF">PIB30_075303</name>
</gene>
<organism evidence="2 3">
    <name type="scientific">Stylosanthes scabra</name>
    <dbReference type="NCBI Taxonomy" id="79078"/>
    <lineage>
        <taxon>Eukaryota</taxon>
        <taxon>Viridiplantae</taxon>
        <taxon>Streptophyta</taxon>
        <taxon>Embryophyta</taxon>
        <taxon>Tracheophyta</taxon>
        <taxon>Spermatophyta</taxon>
        <taxon>Magnoliopsida</taxon>
        <taxon>eudicotyledons</taxon>
        <taxon>Gunneridae</taxon>
        <taxon>Pentapetalae</taxon>
        <taxon>rosids</taxon>
        <taxon>fabids</taxon>
        <taxon>Fabales</taxon>
        <taxon>Fabaceae</taxon>
        <taxon>Papilionoideae</taxon>
        <taxon>50 kb inversion clade</taxon>
        <taxon>dalbergioids sensu lato</taxon>
        <taxon>Dalbergieae</taxon>
        <taxon>Pterocarpus clade</taxon>
        <taxon>Stylosanthes</taxon>
    </lineage>
</organism>
<dbReference type="EMBL" id="JASCZI010121785">
    <property type="protein sequence ID" value="MED6162946.1"/>
    <property type="molecule type" value="Genomic_DNA"/>
</dbReference>
<accession>A0ABU6UNR9</accession>
<keyword evidence="3" id="KW-1185">Reference proteome</keyword>
<reference evidence="2 3" key="1">
    <citation type="journal article" date="2023" name="Plants (Basel)">
        <title>Bridging the Gap: Combining Genomics and Transcriptomics Approaches to Understand Stylosanthes scabra, an Orphan Legume from the Brazilian Caatinga.</title>
        <authorList>
            <person name="Ferreira-Neto J.R.C."/>
            <person name="da Silva M.D."/>
            <person name="Binneck E."/>
            <person name="de Melo N.F."/>
            <person name="da Silva R.H."/>
            <person name="de Melo A.L.T.M."/>
            <person name="Pandolfi V."/>
            <person name="Bustamante F.O."/>
            <person name="Brasileiro-Vidal A.C."/>
            <person name="Benko-Iseppon A.M."/>
        </authorList>
    </citation>
    <scope>NUCLEOTIDE SEQUENCE [LARGE SCALE GENOMIC DNA]</scope>
    <source>
        <tissue evidence="2">Leaves</tissue>
    </source>
</reference>
<comment type="caution">
    <text evidence="2">The sequence shown here is derived from an EMBL/GenBank/DDBJ whole genome shotgun (WGS) entry which is preliminary data.</text>
</comment>
<protein>
    <submittedName>
        <fullName evidence="2">Uncharacterized protein</fullName>
    </submittedName>
</protein>
<dbReference type="Proteomes" id="UP001341840">
    <property type="component" value="Unassembled WGS sequence"/>
</dbReference>